<dbReference type="RefSeq" id="WP_011341503.1">
    <property type="nucleotide sequence ID" value="NC_007498.2"/>
</dbReference>
<keyword evidence="4" id="KW-0560">Oxidoreductase</keyword>
<dbReference type="EMBL" id="CP000142">
    <property type="protein sequence ID" value="ABA89010.1"/>
    <property type="molecule type" value="Genomic_DNA"/>
</dbReference>
<evidence type="ECO:0000256" key="3">
    <source>
        <dbReference type="ARBA" id="ARBA00022723"/>
    </source>
</evidence>
<proteinExistence type="predicted"/>
<dbReference type="eggNOG" id="COG0155">
    <property type="taxonomic scope" value="Bacteria"/>
</dbReference>
<dbReference type="SUPFAM" id="SSF56014">
    <property type="entry name" value="Nitrite and sulphite reductase 4Fe-4S domain-like"/>
    <property type="match status" value="2"/>
</dbReference>
<dbReference type="STRING" id="338963.Pcar_1767"/>
<keyword evidence="1" id="KW-0004">4Fe-4S</keyword>
<gene>
    <name evidence="9" type="ordered locus">Pcar_1767</name>
</gene>
<dbReference type="InterPro" id="IPR006067">
    <property type="entry name" value="NO2/SO3_Rdtase_4Fe4S_dom"/>
</dbReference>
<dbReference type="SUPFAM" id="SSF55124">
    <property type="entry name" value="Nitrite/Sulfite reductase N-terminal domain-like"/>
    <property type="match status" value="2"/>
</dbReference>
<keyword evidence="3" id="KW-0479">Metal-binding</keyword>
<keyword evidence="2" id="KW-0349">Heme</keyword>
<dbReference type="Gene3D" id="3.90.480.10">
    <property type="entry name" value="Sulfite Reductase Hemoprotein,Domain 2"/>
    <property type="match status" value="1"/>
</dbReference>
<evidence type="ECO:0000259" key="7">
    <source>
        <dbReference type="Pfam" id="PF01077"/>
    </source>
</evidence>
<keyword evidence="10" id="KW-1185">Reference proteome</keyword>
<keyword evidence="6" id="KW-0411">Iron-sulfur</keyword>
<protein>
    <submittedName>
        <fullName evidence="9">Nitrite/sulfite reductase domain protein</fullName>
    </submittedName>
</protein>
<dbReference type="PRINTS" id="PR00397">
    <property type="entry name" value="SIROHAEM"/>
</dbReference>
<dbReference type="GO" id="GO:0016491">
    <property type="term" value="F:oxidoreductase activity"/>
    <property type="evidence" value="ECO:0007669"/>
    <property type="project" value="UniProtKB-KW"/>
</dbReference>
<dbReference type="Pfam" id="PF01077">
    <property type="entry name" value="NIR_SIR"/>
    <property type="match status" value="1"/>
</dbReference>
<dbReference type="PROSITE" id="PS00365">
    <property type="entry name" value="NIR_SIR"/>
    <property type="match status" value="1"/>
</dbReference>
<dbReference type="InterPro" id="IPR005117">
    <property type="entry name" value="NiRdtase/SiRdtase_haem-b_fer"/>
</dbReference>
<evidence type="ECO:0000256" key="6">
    <source>
        <dbReference type="ARBA" id="ARBA00023014"/>
    </source>
</evidence>
<dbReference type="HOGENOM" id="CLU_015667_2_4_7"/>
<dbReference type="Proteomes" id="UP000002534">
    <property type="component" value="Chromosome"/>
</dbReference>
<evidence type="ECO:0000256" key="1">
    <source>
        <dbReference type="ARBA" id="ARBA00022485"/>
    </source>
</evidence>
<sequence length="433" mass="46411">MNDTAAIDYRTLKINGVYQQNAAGDLMVRAKLPGGVLSAEQADAICDISDFFSNGMLHLTCRGNIEVHGVQGDALPEVFRRFHAVGLTSRGACGGAVRSIACAAAEGQSFSRIQILVRALHEHFTGNPYFEGLPKKFKLAVENGYHGAYHLFQDLVMVYLGNEEGRDLCDIWVAGGLGRQPQEGFLLAGRVPFERLIPLIEGVIKVYQKHAPAGKRLKHLLADIGEKEFRALLAVETGGSPVCPIASPFDDALGEVSAPGSYGWIDVPVFAGELAVADLRNIAGIVRDLGDGYLAVSRDQNLLVSLGAGIDAAKLRGALQSAGYLKDEKPLQCRACPGTHACPKGLVATRDVARQLQEALGNKGTDLTWAVSGCPNSCSQPQLADFGIIGVRKGSDSKEALYDLYRREGEGFGKVVREKLSLDALLQAVKELI</sequence>
<dbReference type="OrthoDB" id="9803707at2"/>
<dbReference type="InterPro" id="IPR006066">
    <property type="entry name" value="NO2/SO3_Rdtase_FeS/sirohaem_BS"/>
</dbReference>
<dbReference type="Gene3D" id="3.30.413.10">
    <property type="entry name" value="Sulfite Reductase Hemoprotein, domain 1"/>
    <property type="match status" value="2"/>
</dbReference>
<feature type="domain" description="Nitrite/Sulfite reductase ferredoxin-like" evidence="8">
    <location>
        <begin position="19"/>
        <end position="84"/>
    </location>
</feature>
<dbReference type="InterPro" id="IPR036136">
    <property type="entry name" value="Nit/Sulf_reduc_fer-like_dom_sf"/>
</dbReference>
<dbReference type="AlphaFoldDB" id="Q3A3P7"/>
<name>Q3A3P7_SYNC1</name>
<dbReference type="PANTHER" id="PTHR32439">
    <property type="entry name" value="FERREDOXIN--NITRITE REDUCTASE, CHLOROPLASTIC"/>
    <property type="match status" value="1"/>
</dbReference>
<evidence type="ECO:0000313" key="9">
    <source>
        <dbReference type="EMBL" id="ABA89010.1"/>
    </source>
</evidence>
<accession>Q3A3P7</accession>
<dbReference type="InterPro" id="IPR051329">
    <property type="entry name" value="NIR_SIR_4Fe-4S"/>
</dbReference>
<evidence type="ECO:0000256" key="5">
    <source>
        <dbReference type="ARBA" id="ARBA00023004"/>
    </source>
</evidence>
<evidence type="ECO:0000256" key="2">
    <source>
        <dbReference type="ARBA" id="ARBA00022617"/>
    </source>
</evidence>
<evidence type="ECO:0000256" key="4">
    <source>
        <dbReference type="ARBA" id="ARBA00023002"/>
    </source>
</evidence>
<organism evidence="9 10">
    <name type="scientific">Syntrophotalea carbinolica (strain DSM 2380 / NBRC 103641 / GraBd1)</name>
    <name type="common">Pelobacter carbinolicus</name>
    <dbReference type="NCBI Taxonomy" id="338963"/>
    <lineage>
        <taxon>Bacteria</taxon>
        <taxon>Pseudomonadati</taxon>
        <taxon>Thermodesulfobacteriota</taxon>
        <taxon>Desulfuromonadia</taxon>
        <taxon>Desulfuromonadales</taxon>
        <taxon>Syntrophotaleaceae</taxon>
        <taxon>Syntrophotalea</taxon>
    </lineage>
</organism>
<feature type="domain" description="Nitrite/sulphite reductase 4Fe-4S" evidence="7">
    <location>
        <begin position="116"/>
        <end position="235"/>
    </location>
</feature>
<dbReference type="GO" id="GO:0051539">
    <property type="term" value="F:4 iron, 4 sulfur cluster binding"/>
    <property type="evidence" value="ECO:0007669"/>
    <property type="project" value="UniProtKB-KW"/>
</dbReference>
<dbReference type="InterPro" id="IPR045854">
    <property type="entry name" value="NO2/SO3_Rdtase_4Fe4S_sf"/>
</dbReference>
<dbReference type="GO" id="GO:0046872">
    <property type="term" value="F:metal ion binding"/>
    <property type="evidence" value="ECO:0007669"/>
    <property type="project" value="UniProtKB-KW"/>
</dbReference>
<keyword evidence="5" id="KW-0408">Iron</keyword>
<reference evidence="10" key="1">
    <citation type="submission" date="2005-10" db="EMBL/GenBank/DDBJ databases">
        <title>Complete sequence of Pelobacter carbinolicus DSM 2380.</title>
        <authorList>
            <person name="Copeland A."/>
            <person name="Lucas S."/>
            <person name="Lapidus A."/>
            <person name="Barry K."/>
            <person name="Detter J.C."/>
            <person name="Glavina T."/>
            <person name="Hammon N."/>
            <person name="Israni S."/>
            <person name="Pitluck S."/>
            <person name="Chertkov O."/>
            <person name="Schmutz J."/>
            <person name="Larimer F."/>
            <person name="Land M."/>
            <person name="Kyrpides N."/>
            <person name="Ivanova N."/>
            <person name="Richardson P."/>
        </authorList>
    </citation>
    <scope>NUCLEOTIDE SEQUENCE [LARGE SCALE GENOMIC DNA]</scope>
    <source>
        <strain evidence="10">DSM 2380 / NBRC 103641 / GraBd1</strain>
    </source>
</reference>
<evidence type="ECO:0000259" key="8">
    <source>
        <dbReference type="Pfam" id="PF03460"/>
    </source>
</evidence>
<dbReference type="GO" id="GO:0020037">
    <property type="term" value="F:heme binding"/>
    <property type="evidence" value="ECO:0007669"/>
    <property type="project" value="InterPro"/>
</dbReference>
<dbReference type="KEGG" id="pca:Pcar_1767"/>
<dbReference type="PANTHER" id="PTHR32439:SF9">
    <property type="entry name" value="BLR3264 PROTEIN"/>
    <property type="match status" value="1"/>
</dbReference>
<evidence type="ECO:0000313" key="10">
    <source>
        <dbReference type="Proteomes" id="UP000002534"/>
    </source>
</evidence>
<dbReference type="Pfam" id="PF03460">
    <property type="entry name" value="NIR_SIR_ferr"/>
    <property type="match status" value="1"/>
</dbReference>
<reference evidence="9 10" key="2">
    <citation type="journal article" date="2012" name="BMC Genomics">
        <title>The genome of Pelobacter carbinolicus reveals surprising metabolic capabilities and physiological features.</title>
        <authorList>
            <person name="Aklujkar M."/>
            <person name="Haveman S.A."/>
            <person name="Didonato R.Jr."/>
            <person name="Chertkov O."/>
            <person name="Han C.S."/>
            <person name="Land M.L."/>
            <person name="Brown P."/>
            <person name="Lovley D.R."/>
        </authorList>
    </citation>
    <scope>NUCLEOTIDE SEQUENCE [LARGE SCALE GENOMIC DNA]</scope>
    <source>
        <strain evidence="10">DSM 2380 / NBRC 103641 / GraBd1</strain>
    </source>
</reference>